<evidence type="ECO:0000256" key="2">
    <source>
        <dbReference type="ARBA" id="ARBA00008000"/>
    </source>
</evidence>
<organism evidence="9 10">
    <name type="scientific">Aquisalimonas asiatica</name>
    <dbReference type="NCBI Taxonomy" id="406100"/>
    <lineage>
        <taxon>Bacteria</taxon>
        <taxon>Pseudomonadati</taxon>
        <taxon>Pseudomonadota</taxon>
        <taxon>Gammaproteobacteria</taxon>
        <taxon>Chromatiales</taxon>
        <taxon>Ectothiorhodospiraceae</taxon>
        <taxon>Aquisalimonas</taxon>
    </lineage>
</organism>
<evidence type="ECO:0000256" key="5">
    <source>
        <dbReference type="ARBA" id="ARBA00022946"/>
    </source>
</evidence>
<dbReference type="EC" id="1.1.2.4" evidence="7"/>
<dbReference type="FunFam" id="3.30.70.2740:FF:000001">
    <property type="entry name" value="D-lactate dehydrogenase mitochondrial"/>
    <property type="match status" value="1"/>
</dbReference>
<evidence type="ECO:0000313" key="10">
    <source>
        <dbReference type="Proteomes" id="UP000199657"/>
    </source>
</evidence>
<dbReference type="Gene3D" id="3.30.465.10">
    <property type="match status" value="1"/>
</dbReference>
<dbReference type="SUPFAM" id="SSF56176">
    <property type="entry name" value="FAD-binding/transporter-associated domain-like"/>
    <property type="match status" value="1"/>
</dbReference>
<feature type="domain" description="FAD-binding PCMH-type" evidence="8">
    <location>
        <begin position="50"/>
        <end position="227"/>
    </location>
</feature>
<dbReference type="Proteomes" id="UP000199657">
    <property type="component" value="Unassembled WGS sequence"/>
</dbReference>
<dbReference type="InterPro" id="IPR016166">
    <property type="entry name" value="FAD-bd_PCMH"/>
</dbReference>
<dbReference type="InterPro" id="IPR016171">
    <property type="entry name" value="Vanillyl_alc_oxidase_C-sub2"/>
</dbReference>
<evidence type="ECO:0000313" key="9">
    <source>
        <dbReference type="EMBL" id="SEP03806.1"/>
    </source>
</evidence>
<dbReference type="GO" id="GO:1903457">
    <property type="term" value="P:lactate catabolic process"/>
    <property type="evidence" value="ECO:0007669"/>
    <property type="project" value="TreeGrafter"/>
</dbReference>
<reference evidence="9 10" key="1">
    <citation type="submission" date="2016-10" db="EMBL/GenBank/DDBJ databases">
        <authorList>
            <person name="de Groot N.N."/>
        </authorList>
    </citation>
    <scope>NUCLEOTIDE SEQUENCE [LARGE SCALE GENOMIC DNA]</scope>
    <source>
        <strain evidence="9 10">CGMCC 1.6291</strain>
    </source>
</reference>
<dbReference type="InterPro" id="IPR004113">
    <property type="entry name" value="FAD-bd_oxidored_4_C"/>
</dbReference>
<dbReference type="SUPFAM" id="SSF55103">
    <property type="entry name" value="FAD-linked oxidases, C-terminal domain"/>
    <property type="match status" value="1"/>
</dbReference>
<evidence type="ECO:0000256" key="3">
    <source>
        <dbReference type="ARBA" id="ARBA00022630"/>
    </source>
</evidence>
<dbReference type="InterPro" id="IPR036318">
    <property type="entry name" value="FAD-bd_PCMH-like_sf"/>
</dbReference>
<dbReference type="PANTHER" id="PTHR11748">
    <property type="entry name" value="D-LACTATE DEHYDROGENASE"/>
    <property type="match status" value="1"/>
</dbReference>
<dbReference type="AlphaFoldDB" id="A0A1H8UL42"/>
<comment type="cofactor">
    <cofactor evidence="1">
        <name>FAD</name>
        <dbReference type="ChEBI" id="CHEBI:57692"/>
    </cofactor>
</comment>
<dbReference type="GO" id="GO:0008720">
    <property type="term" value="F:D-lactate dehydrogenase (NAD+) activity"/>
    <property type="evidence" value="ECO:0007669"/>
    <property type="project" value="TreeGrafter"/>
</dbReference>
<dbReference type="Pfam" id="PF01565">
    <property type="entry name" value="FAD_binding_4"/>
    <property type="match status" value="1"/>
</dbReference>
<accession>A0A1H8UL42</accession>
<keyword evidence="3" id="KW-0285">Flavoprotein</keyword>
<keyword evidence="5" id="KW-0809">Transit peptide</keyword>
<dbReference type="GO" id="GO:0004458">
    <property type="term" value="F:D-lactate dehydrogenase (cytochrome) activity"/>
    <property type="evidence" value="ECO:0007669"/>
    <property type="project" value="UniProtKB-EC"/>
</dbReference>
<dbReference type="Gene3D" id="1.10.45.10">
    <property type="entry name" value="Vanillyl-alcohol Oxidase, Chain A, domain 4"/>
    <property type="match status" value="1"/>
</dbReference>
<dbReference type="Pfam" id="PF02913">
    <property type="entry name" value="FAD-oxidase_C"/>
    <property type="match status" value="1"/>
</dbReference>
<name>A0A1H8UL42_9GAMM</name>
<protein>
    <recommendedName>
        <fullName evidence="7">D-lactate dehydrogenase (cytochrome)</fullName>
        <ecNumber evidence="7">1.1.2.4</ecNumber>
    </recommendedName>
</protein>
<proteinExistence type="inferred from homology"/>
<evidence type="ECO:0000256" key="6">
    <source>
        <dbReference type="ARBA" id="ARBA00023002"/>
    </source>
</evidence>
<dbReference type="Gene3D" id="3.30.70.2740">
    <property type="match status" value="1"/>
</dbReference>
<dbReference type="InterPro" id="IPR016169">
    <property type="entry name" value="FAD-bd_PCMH_sub2"/>
</dbReference>
<sequence length="471" mass="50142">MTGMSSDADARPPADTVNRVVTELRERLGERVSTNATVLEQHGHDESGWPVMPPDAVVFAGSRDDVATTVTVCARHRVPMIPYGTGTAVEGHVQALHGGVVIDLSGMDQVVAVNAADMDCTVQAGVTRKQLNRHLRDTGLFFPIDPGADASIGGMTSTRASGTNAVRYGTMAGNVLSLTAVLPDGRVIDTGRRARKSSAGYDLTHLLIGAEGTLGVITDITLRLHGLPEAISSAVCAFPTVRDAVEAASETIQTGVPVARVELLDELQMQAINRYAGLDHPEAPHLFLEFHGSPAGVAEQAETTQAIASEHGGHTFQWATVEEERNRLWQARHDAYPAALQLRPGARPVLTDVCVPVSALADCIADAQRELERLPMPGTILGHVGDGNFHVILLCDPESADDYARAKAFNERLVERALALDGTCTGEHGIGMGKMPFLQAEHGDAVAVMRSIKAALDPHNLMNPGKVFQRA</sequence>
<dbReference type="PANTHER" id="PTHR11748:SF111">
    <property type="entry name" value="D-LACTATE DEHYDROGENASE, MITOCHONDRIAL-RELATED"/>
    <property type="match status" value="1"/>
</dbReference>
<keyword evidence="10" id="KW-1185">Reference proteome</keyword>
<dbReference type="PROSITE" id="PS51387">
    <property type="entry name" value="FAD_PCMH"/>
    <property type="match status" value="1"/>
</dbReference>
<comment type="similarity">
    <text evidence="2">Belongs to the FAD-binding oxidoreductase/transferase type 4 family.</text>
</comment>
<gene>
    <name evidence="9" type="ORF">SAMN04488052_10757</name>
</gene>
<dbReference type="FunFam" id="1.10.45.10:FF:000001">
    <property type="entry name" value="D-lactate dehydrogenase mitochondrial"/>
    <property type="match status" value="1"/>
</dbReference>
<keyword evidence="6" id="KW-0560">Oxidoreductase</keyword>
<dbReference type="InterPro" id="IPR006094">
    <property type="entry name" value="Oxid_FAD_bind_N"/>
</dbReference>
<evidence type="ECO:0000259" key="8">
    <source>
        <dbReference type="PROSITE" id="PS51387"/>
    </source>
</evidence>
<evidence type="ECO:0000256" key="4">
    <source>
        <dbReference type="ARBA" id="ARBA00022827"/>
    </source>
</evidence>
<dbReference type="STRING" id="406100.SAMN04488052_10757"/>
<dbReference type="EMBL" id="FOEG01000007">
    <property type="protein sequence ID" value="SEP03806.1"/>
    <property type="molecule type" value="Genomic_DNA"/>
</dbReference>
<dbReference type="FunFam" id="3.30.465.10:FF:000016">
    <property type="entry name" value="probable D-lactate dehydrogenase, mitochondrial"/>
    <property type="match status" value="1"/>
</dbReference>
<dbReference type="GO" id="GO:0071949">
    <property type="term" value="F:FAD binding"/>
    <property type="evidence" value="ECO:0007669"/>
    <property type="project" value="InterPro"/>
</dbReference>
<keyword evidence="4" id="KW-0274">FAD</keyword>
<dbReference type="InterPro" id="IPR016164">
    <property type="entry name" value="FAD-linked_Oxase-like_C"/>
</dbReference>
<evidence type="ECO:0000256" key="7">
    <source>
        <dbReference type="ARBA" id="ARBA00038897"/>
    </source>
</evidence>
<evidence type="ECO:0000256" key="1">
    <source>
        <dbReference type="ARBA" id="ARBA00001974"/>
    </source>
</evidence>